<dbReference type="EMBL" id="SUNJ01007286">
    <property type="protein sequence ID" value="TPP62122.1"/>
    <property type="molecule type" value="Genomic_DNA"/>
</dbReference>
<evidence type="ECO:0000313" key="2">
    <source>
        <dbReference type="Proteomes" id="UP000316759"/>
    </source>
</evidence>
<organism evidence="1 2">
    <name type="scientific">Fasciola gigantica</name>
    <name type="common">Giant liver fluke</name>
    <dbReference type="NCBI Taxonomy" id="46835"/>
    <lineage>
        <taxon>Eukaryota</taxon>
        <taxon>Metazoa</taxon>
        <taxon>Spiralia</taxon>
        <taxon>Lophotrochozoa</taxon>
        <taxon>Platyhelminthes</taxon>
        <taxon>Trematoda</taxon>
        <taxon>Digenea</taxon>
        <taxon>Plagiorchiida</taxon>
        <taxon>Echinostomata</taxon>
        <taxon>Echinostomatoidea</taxon>
        <taxon>Fasciolidae</taxon>
        <taxon>Fasciola</taxon>
    </lineage>
</organism>
<keyword evidence="2" id="KW-1185">Reference proteome</keyword>
<evidence type="ECO:0000313" key="1">
    <source>
        <dbReference type="EMBL" id="TPP62122.1"/>
    </source>
</evidence>
<proteinExistence type="predicted"/>
<dbReference type="Proteomes" id="UP000316759">
    <property type="component" value="Unassembled WGS sequence"/>
</dbReference>
<dbReference type="AlphaFoldDB" id="A0A504YK11"/>
<dbReference type="OrthoDB" id="6286103at2759"/>
<name>A0A504YK11_FASGI</name>
<sequence length="782" mass="88468">MDGAERLVFNCSHSYSGKELVEVAWQVLYSTFTTERIRLVGPVLEIEPGDTFDFVVFRCNLWYEKELLNFMTYVQIVFPAKEKVGVTLFPQRTYVHPDELVIFTVELTPPLLPPLIRRRLEAHLSLKITTSGEPLYYQRGLNLFPRARLREQAGKNISFDIYAYFFYSTIRVKTSNTLKVLARPRAIFNWTSCTLLGYDSNTPWDDTLHSGSDVRDLFHEHITWPYSYQRSIGMYRCTHWLPESQVHGDQEFHGTFSAPSSVIIWPKNRQPGDHLQCLVFNWHSPDEVIPGKWTLVQDELSIYKPDGASLKFQGDPPRKVSLIYKCCGNYQGKIIWTSVQMILDQKNYSYEVTPQWVVVYQDTNQTIPYISKRIFGSDAGRLMWYAEPVDPLVDQIATFDLSEPLKKMEIRPLDHVYTKVGSQEFRINISDVRTGHTVLQTNITVIVLPNQVTGTVDGILTHPQVKIFQNDNPPLECGLIPSVDQLPLHGYWRAYVNGEETEIVRINHTSGRALVEPPLNMNAFKVTGRAEVVCRFYSEDGNLLFDFNRSVEVITMPDIKVVFEPPDGVLFVGEKTPITCIRNISEEFGKTSVPITGAYSMSQLDDCDDLLSLTDGTDLGEILPPRSHSTYPEVGNCLVHCEYFGHNQVLASGNILVKILPANLTGTLDGSENTGDVSLLRGENKTLECDLLPTGSAKQLDGYWKASLNGEEARIVSLNSTTGRVVISPPSGSSTYNQLGKVQVVCEFYSKDDQPLFKFDRTITVVGLSIYLLSIRSVYAMP</sequence>
<reference evidence="1 2" key="1">
    <citation type="submission" date="2019-04" db="EMBL/GenBank/DDBJ databases">
        <title>Annotation for the trematode Fasciola gigantica.</title>
        <authorList>
            <person name="Choi Y.-J."/>
        </authorList>
    </citation>
    <scope>NUCLEOTIDE SEQUENCE [LARGE SCALE GENOMIC DNA]</scope>
    <source>
        <strain evidence="1">Uganda_cow_1</strain>
    </source>
</reference>
<comment type="caution">
    <text evidence="1">The sequence shown here is derived from an EMBL/GenBank/DDBJ whole genome shotgun (WGS) entry which is preliminary data.</text>
</comment>
<gene>
    <name evidence="1" type="ORF">FGIG_11032</name>
</gene>
<accession>A0A504YK11</accession>
<protein>
    <submittedName>
        <fullName evidence="1">Uncharacterized protein</fullName>
    </submittedName>
</protein>